<proteinExistence type="predicted"/>
<name>A0AB39T1Q0_9ACTN</name>
<evidence type="ECO:0008006" key="2">
    <source>
        <dbReference type="Google" id="ProtNLM"/>
    </source>
</evidence>
<gene>
    <name evidence="1" type="ORF">AB5J54_30155</name>
</gene>
<evidence type="ECO:0000313" key="1">
    <source>
        <dbReference type="EMBL" id="XDQ74520.1"/>
    </source>
</evidence>
<dbReference type="EMBL" id="CP163444">
    <property type="protein sequence ID" value="XDQ74520.1"/>
    <property type="molecule type" value="Genomic_DNA"/>
</dbReference>
<accession>A0AB39T1Q0</accession>
<dbReference type="AlphaFoldDB" id="A0AB39T1Q0"/>
<protein>
    <recommendedName>
        <fullName evidence="2">Tail terminator</fullName>
    </recommendedName>
</protein>
<sequence>MAEIEAVLAPWLGSVIPGTQFGAETPPDLEERLPFIRVERLGGSDGRFRQHPRVAVDVFAATADEARSTSSAVRDALLFLRGEVRGAVVSDVRCDSGPSRQPWANTEIHRRGATYTVTLRDA</sequence>
<dbReference type="RefSeq" id="WP_369147042.1">
    <property type="nucleotide sequence ID" value="NZ_CP163444.1"/>
</dbReference>
<organism evidence="1">
    <name type="scientific">Streptomyces sp. R44</name>
    <dbReference type="NCBI Taxonomy" id="3238633"/>
    <lineage>
        <taxon>Bacteria</taxon>
        <taxon>Bacillati</taxon>
        <taxon>Actinomycetota</taxon>
        <taxon>Actinomycetes</taxon>
        <taxon>Kitasatosporales</taxon>
        <taxon>Streptomycetaceae</taxon>
        <taxon>Streptomyces</taxon>
    </lineage>
</organism>
<reference evidence="1" key="1">
    <citation type="submission" date="2024-07" db="EMBL/GenBank/DDBJ databases">
        <authorList>
            <person name="Yu S.T."/>
        </authorList>
    </citation>
    <scope>NUCLEOTIDE SEQUENCE</scope>
    <source>
        <strain evidence="1">R44</strain>
    </source>
</reference>